<proteinExistence type="predicted"/>
<dbReference type="Proteomes" id="UP000564425">
    <property type="component" value="Unassembled WGS sequence"/>
</dbReference>
<dbReference type="AlphaFoldDB" id="A0A7J9NVJ0"/>
<name>A0A7J9NVJ0_METMI</name>
<evidence type="ECO:0000313" key="2">
    <source>
        <dbReference type="Proteomes" id="UP000564425"/>
    </source>
</evidence>
<comment type="caution">
    <text evidence="1">The sequence shown here is derived from an EMBL/GenBank/DDBJ whole genome shotgun (WGS) entry which is preliminary data.</text>
</comment>
<dbReference type="RefSeq" id="WP_181501516.1">
    <property type="nucleotide sequence ID" value="NZ_JACDUH010000003.1"/>
</dbReference>
<protein>
    <submittedName>
        <fullName evidence="1">Uncharacterized protein</fullName>
    </submittedName>
</protein>
<dbReference type="EMBL" id="JACDUH010000003">
    <property type="protein sequence ID" value="MBA2851690.1"/>
    <property type="molecule type" value="Genomic_DNA"/>
</dbReference>
<accession>A0A7J9NVJ0</accession>
<organism evidence="1 2">
    <name type="scientific">Methanococcus maripaludis</name>
    <name type="common">Methanococcus deltae</name>
    <dbReference type="NCBI Taxonomy" id="39152"/>
    <lineage>
        <taxon>Archaea</taxon>
        <taxon>Methanobacteriati</taxon>
        <taxon>Methanobacteriota</taxon>
        <taxon>Methanomada group</taxon>
        <taxon>Methanococci</taxon>
        <taxon>Methanococcales</taxon>
        <taxon>Methanococcaceae</taxon>
        <taxon>Methanococcus</taxon>
    </lineage>
</organism>
<gene>
    <name evidence="1" type="ORF">HNP86_001849</name>
</gene>
<evidence type="ECO:0000313" key="1">
    <source>
        <dbReference type="EMBL" id="MBA2851690.1"/>
    </source>
</evidence>
<sequence length="240" mass="26623">MTFNSTESIKSLDERIQAAQQDKDELDKTICALKNEKKIILEHESKLAKYGLVTPTEPDTDVYIISSDFKVLPMRYAEVPESVIEAGNVFTIKESAMYVATMMKHMMFDLRDIYYGNGANLMQPLKPVPQGTNPDAYVIKCDLAISEVYVDIAANADLIVGGLVFTTEKSAIIYLNTRGPLIQEYITTYAKFLNEFSDEISADVDDTVDVETPAAADSCEIINPTILCFTCSHEGDGCEI</sequence>
<reference evidence="1 2" key="1">
    <citation type="submission" date="2020-07" db="EMBL/GenBank/DDBJ databases">
        <title>Genomic Encyclopedia of Type Strains, Phase IV (KMG-V): Genome sequencing to study the core and pangenomes of soil and plant-associated prokaryotes.</title>
        <authorList>
            <person name="Whitman W."/>
        </authorList>
    </citation>
    <scope>NUCLEOTIDE SEQUENCE [LARGE SCALE GENOMIC DNA]</scope>
    <source>
        <strain evidence="1 2">A1</strain>
    </source>
</reference>